<name>X7EH92_9RHOB</name>
<comment type="caution">
    <text evidence="1">The sequence shown here is derived from an EMBL/GenBank/DDBJ whole genome shotgun (WGS) entry which is preliminary data.</text>
</comment>
<proteinExistence type="predicted"/>
<keyword evidence="2" id="KW-1185">Reference proteome</keyword>
<accession>X7EH92</accession>
<dbReference type="RefSeq" id="WP_037262435.1">
    <property type="nucleotide sequence ID" value="NZ_JALZ01000010.1"/>
</dbReference>
<dbReference type="OrthoDB" id="259086at2"/>
<evidence type="ECO:0000313" key="1">
    <source>
        <dbReference type="EMBL" id="ETX14576.1"/>
    </source>
</evidence>
<gene>
    <name evidence="1" type="ORF">OCH239_02720</name>
</gene>
<dbReference type="Pfam" id="PF03692">
    <property type="entry name" value="CxxCxxCC"/>
    <property type="match status" value="1"/>
</dbReference>
<evidence type="ECO:0000313" key="2">
    <source>
        <dbReference type="Proteomes" id="UP000022447"/>
    </source>
</evidence>
<protein>
    <submittedName>
        <fullName evidence="1">Uncharacterized protein</fullName>
    </submittedName>
</protein>
<reference evidence="1 2" key="1">
    <citation type="submission" date="2014-01" db="EMBL/GenBank/DDBJ databases">
        <title>Roseivivax halodurans JCM 10272 Genome Sequencing.</title>
        <authorList>
            <person name="Lai Q."/>
            <person name="Li G."/>
            <person name="Shao Z."/>
        </authorList>
    </citation>
    <scope>NUCLEOTIDE SEQUENCE [LARGE SCALE GENOMIC DNA]</scope>
    <source>
        <strain evidence="1 2">JCM 10272</strain>
    </source>
</reference>
<sequence length="245" mass="25730">MKAKGLPRSVAELRARVGKVTMRGGDEVARARRMLDVYLETAATHGLAVEDVAREIKSGLPALRIGGAELTAQTDSAPVRLAACAPGCAFCCILAGDEGAVILEAEARRLHEALVPLAGAPDGRAWHSRACPALDPETRMCRAYDARPMICRTYVSPDAEACRQISEGTPAAGPGVLGAQRTYLTVQALGRAGLQGAVTVPTYALARIAAAAVEGRDLAAALREARHKPRTLEDERARLTGAATD</sequence>
<dbReference type="EMBL" id="JALZ01000010">
    <property type="protein sequence ID" value="ETX14576.1"/>
    <property type="molecule type" value="Genomic_DNA"/>
</dbReference>
<dbReference type="eggNOG" id="ENOG5033UA8">
    <property type="taxonomic scope" value="Bacteria"/>
</dbReference>
<dbReference type="Proteomes" id="UP000022447">
    <property type="component" value="Unassembled WGS sequence"/>
</dbReference>
<organism evidence="1 2">
    <name type="scientific">Roseivivax halodurans JCM 10272</name>
    <dbReference type="NCBI Taxonomy" id="1449350"/>
    <lineage>
        <taxon>Bacteria</taxon>
        <taxon>Pseudomonadati</taxon>
        <taxon>Pseudomonadota</taxon>
        <taxon>Alphaproteobacteria</taxon>
        <taxon>Rhodobacterales</taxon>
        <taxon>Roseobacteraceae</taxon>
        <taxon>Roseivivax</taxon>
    </lineage>
</organism>
<dbReference type="STRING" id="1449350.OCH239_02720"/>
<dbReference type="InterPro" id="IPR005358">
    <property type="entry name" value="Puta_zinc/iron-chelating_dom"/>
</dbReference>
<dbReference type="AlphaFoldDB" id="X7EH92"/>